<evidence type="ECO:0000313" key="2">
    <source>
        <dbReference type="EMBL" id="OWR03046.1"/>
    </source>
</evidence>
<dbReference type="Proteomes" id="UP000197446">
    <property type="component" value="Unassembled WGS sequence"/>
</dbReference>
<comment type="caution">
    <text evidence="2">The sequence shown here is derived from an EMBL/GenBank/DDBJ whole genome shotgun (WGS) entry which is preliminary data.</text>
</comment>
<organism evidence="2 3">
    <name type="scientific">Roseateles puraquae</name>
    <dbReference type="NCBI Taxonomy" id="431059"/>
    <lineage>
        <taxon>Bacteria</taxon>
        <taxon>Pseudomonadati</taxon>
        <taxon>Pseudomonadota</taxon>
        <taxon>Betaproteobacteria</taxon>
        <taxon>Burkholderiales</taxon>
        <taxon>Sphaerotilaceae</taxon>
        <taxon>Roseateles</taxon>
    </lineage>
</organism>
<protein>
    <submittedName>
        <fullName evidence="2">Uncharacterized protein</fullName>
    </submittedName>
</protein>
<evidence type="ECO:0000256" key="1">
    <source>
        <dbReference type="SAM" id="MobiDB-lite"/>
    </source>
</evidence>
<proteinExistence type="predicted"/>
<accession>A0A254N4N5</accession>
<evidence type="ECO:0000313" key="3">
    <source>
        <dbReference type="Proteomes" id="UP000197446"/>
    </source>
</evidence>
<feature type="region of interest" description="Disordered" evidence="1">
    <location>
        <begin position="1"/>
        <end position="24"/>
    </location>
</feature>
<name>A0A254N4N5_9BURK</name>
<dbReference type="EMBL" id="NISI01000006">
    <property type="protein sequence ID" value="OWR03046.1"/>
    <property type="molecule type" value="Genomic_DNA"/>
</dbReference>
<gene>
    <name evidence="2" type="ORF">CDO81_15845</name>
</gene>
<dbReference type="RefSeq" id="WP_088484200.1">
    <property type="nucleotide sequence ID" value="NZ_NISI01000006.1"/>
</dbReference>
<sequence>MNASTKPRTVRKLSLPATPSPVSRRDTLRDRLLATVDLLKRRRAAEIDEGFIEDYVALHWMEWHGGSLRLTTTGENVCKHLASMLGRASPQPSH</sequence>
<keyword evidence="3" id="KW-1185">Reference proteome</keyword>
<reference evidence="2 3" key="1">
    <citation type="journal article" date="2007" name="Int. J. Syst. Evol. Microbiol.">
        <title>Description of Pelomonas aquatica sp. nov. and Pelomonas puraquae sp. nov., isolated from industrial and haemodialysis water.</title>
        <authorList>
            <person name="Gomila M."/>
            <person name="Bowien B."/>
            <person name="Falsen E."/>
            <person name="Moore E.R."/>
            <person name="Lalucat J."/>
        </authorList>
    </citation>
    <scope>NUCLEOTIDE SEQUENCE [LARGE SCALE GENOMIC DNA]</scope>
    <source>
        <strain evidence="2 3">CCUG 52769</strain>
    </source>
</reference>
<dbReference type="AlphaFoldDB" id="A0A254N4N5"/>
<dbReference type="OrthoDB" id="9154606at2"/>